<accession>A0A8J6L897</accession>
<evidence type="ECO:0008006" key="6">
    <source>
        <dbReference type="Google" id="ProtNLM"/>
    </source>
</evidence>
<evidence type="ECO:0000256" key="3">
    <source>
        <dbReference type="ARBA" id="ARBA00038211"/>
    </source>
</evidence>
<reference evidence="4" key="2">
    <citation type="submission" date="2021-08" db="EMBL/GenBank/DDBJ databases">
        <authorList>
            <person name="Eriksson T."/>
        </authorList>
    </citation>
    <scope>NUCLEOTIDE SEQUENCE</scope>
    <source>
        <strain evidence="4">Stoneville</strain>
        <tissue evidence="4">Whole head</tissue>
    </source>
</reference>
<dbReference type="PANTHER" id="PTHR22603">
    <property type="entry name" value="CHOLINE/ETHANOALAMINE KINASE"/>
    <property type="match status" value="1"/>
</dbReference>
<comment type="similarity">
    <text evidence="3">Belongs to the choline/ethanolamine kinase family.</text>
</comment>
<dbReference type="PANTHER" id="PTHR22603:SF93">
    <property type="entry name" value="RE24176P"/>
    <property type="match status" value="1"/>
</dbReference>
<dbReference type="SUPFAM" id="SSF56112">
    <property type="entry name" value="Protein kinase-like (PK-like)"/>
    <property type="match status" value="1"/>
</dbReference>
<keyword evidence="5" id="KW-1185">Reference proteome</keyword>
<dbReference type="Gene3D" id="3.90.1200.10">
    <property type="match status" value="1"/>
</dbReference>
<dbReference type="InterPro" id="IPR011009">
    <property type="entry name" value="Kinase-like_dom_sf"/>
</dbReference>
<dbReference type="EMBL" id="JABDTM020025370">
    <property type="protein sequence ID" value="KAH0813354.1"/>
    <property type="molecule type" value="Genomic_DNA"/>
</dbReference>
<keyword evidence="1" id="KW-0443">Lipid metabolism</keyword>
<protein>
    <recommendedName>
        <fullName evidence="6">Choline/ethanolamine kinase</fullName>
    </recommendedName>
</protein>
<evidence type="ECO:0000256" key="1">
    <source>
        <dbReference type="ARBA" id="ARBA00023209"/>
    </source>
</evidence>
<organism evidence="4 5">
    <name type="scientific">Tenebrio molitor</name>
    <name type="common">Yellow mealworm beetle</name>
    <dbReference type="NCBI Taxonomy" id="7067"/>
    <lineage>
        <taxon>Eukaryota</taxon>
        <taxon>Metazoa</taxon>
        <taxon>Ecdysozoa</taxon>
        <taxon>Arthropoda</taxon>
        <taxon>Hexapoda</taxon>
        <taxon>Insecta</taxon>
        <taxon>Pterygota</taxon>
        <taxon>Neoptera</taxon>
        <taxon>Endopterygota</taxon>
        <taxon>Coleoptera</taxon>
        <taxon>Polyphaga</taxon>
        <taxon>Cucujiformia</taxon>
        <taxon>Tenebrionidae</taxon>
        <taxon>Tenebrio</taxon>
    </lineage>
</organism>
<comment type="caution">
    <text evidence="4">The sequence shown here is derived from an EMBL/GenBank/DDBJ whole genome shotgun (WGS) entry which is preliminary data.</text>
</comment>
<dbReference type="GO" id="GO:0006646">
    <property type="term" value="P:phosphatidylethanolamine biosynthetic process"/>
    <property type="evidence" value="ECO:0007669"/>
    <property type="project" value="TreeGrafter"/>
</dbReference>
<name>A0A8J6L897_TENMO</name>
<evidence type="ECO:0000313" key="4">
    <source>
        <dbReference type="EMBL" id="KAH0813354.1"/>
    </source>
</evidence>
<dbReference type="GO" id="GO:0004103">
    <property type="term" value="F:choline kinase activity"/>
    <property type="evidence" value="ECO:0007669"/>
    <property type="project" value="TreeGrafter"/>
</dbReference>
<evidence type="ECO:0000313" key="5">
    <source>
        <dbReference type="Proteomes" id="UP000719412"/>
    </source>
</evidence>
<gene>
    <name evidence="4" type="ORF">GEV33_009436</name>
</gene>
<dbReference type="GO" id="GO:0005737">
    <property type="term" value="C:cytoplasm"/>
    <property type="evidence" value="ECO:0007669"/>
    <property type="project" value="TreeGrafter"/>
</dbReference>
<proteinExistence type="inferred from homology"/>
<keyword evidence="1" id="KW-0594">Phospholipid biosynthesis</keyword>
<dbReference type="Pfam" id="PF01633">
    <property type="entry name" value="Choline_kinase"/>
    <property type="match status" value="1"/>
</dbReference>
<reference evidence="4" key="1">
    <citation type="journal article" date="2020" name="J Insects Food Feed">
        <title>The yellow mealworm (Tenebrio molitor) genome: a resource for the emerging insects as food and feed industry.</title>
        <authorList>
            <person name="Eriksson T."/>
            <person name="Andere A."/>
            <person name="Kelstrup H."/>
            <person name="Emery V."/>
            <person name="Picard C."/>
        </authorList>
    </citation>
    <scope>NUCLEOTIDE SEQUENCE</scope>
    <source>
        <strain evidence="4">Stoneville</strain>
        <tissue evidence="4">Whole head</tissue>
    </source>
</reference>
<dbReference type="Gene3D" id="3.30.200.20">
    <property type="entry name" value="Phosphorylase Kinase, domain 1"/>
    <property type="match status" value="1"/>
</dbReference>
<evidence type="ECO:0000256" key="2">
    <source>
        <dbReference type="ARBA" id="ARBA00023264"/>
    </source>
</evidence>
<keyword evidence="2" id="KW-1208">Phospholipid metabolism</keyword>
<dbReference type="GO" id="GO:0004305">
    <property type="term" value="F:ethanolamine kinase activity"/>
    <property type="evidence" value="ECO:0007669"/>
    <property type="project" value="TreeGrafter"/>
</dbReference>
<dbReference type="AlphaFoldDB" id="A0A8J6L897"/>
<keyword evidence="1" id="KW-0444">Lipid biosynthesis</keyword>
<dbReference type="Proteomes" id="UP000719412">
    <property type="component" value="Unassembled WGS sequence"/>
</dbReference>
<sequence>MRVFAKLSPQVMHKRFFSNKTFQDLLCGQVSGDSNEMREFASRICRDYLYGPWKSVTPQNIGFKHISGGLSNLLYHISLPESLVKESKDLGEPKEVLIRVYGQTHGDGEHALEALITESVVFTLLSERGLGPKLHGVFPGGRIEQYINARPLLTMELADEKLSVKIAQKMASIHTMEVAKVGLGKFQNHNMCGFSVFPFIAGYCDC</sequence>